<dbReference type="EMBL" id="VFRP01000019">
    <property type="protein sequence ID" value="TPE48788.1"/>
    <property type="molecule type" value="Genomic_DNA"/>
</dbReference>
<dbReference type="Proteomes" id="UP000319255">
    <property type="component" value="Unassembled WGS sequence"/>
</dbReference>
<protein>
    <submittedName>
        <fullName evidence="2">Serine/threonine protein phosphatase</fullName>
    </submittedName>
</protein>
<organism evidence="2 3">
    <name type="scientific">Amaricoccus solimangrovi</name>
    <dbReference type="NCBI Taxonomy" id="2589815"/>
    <lineage>
        <taxon>Bacteria</taxon>
        <taxon>Pseudomonadati</taxon>
        <taxon>Pseudomonadota</taxon>
        <taxon>Alphaproteobacteria</taxon>
        <taxon>Rhodobacterales</taxon>
        <taxon>Paracoccaceae</taxon>
        <taxon>Amaricoccus</taxon>
    </lineage>
</organism>
<evidence type="ECO:0000313" key="3">
    <source>
        <dbReference type="Proteomes" id="UP000319255"/>
    </source>
</evidence>
<gene>
    <name evidence="2" type="ORF">FJM51_16365</name>
</gene>
<dbReference type="GO" id="GO:0008803">
    <property type="term" value="F:bis(5'-nucleosyl)-tetraphosphatase (symmetrical) activity"/>
    <property type="evidence" value="ECO:0007669"/>
    <property type="project" value="TreeGrafter"/>
</dbReference>
<dbReference type="GO" id="GO:0005737">
    <property type="term" value="C:cytoplasm"/>
    <property type="evidence" value="ECO:0007669"/>
    <property type="project" value="TreeGrafter"/>
</dbReference>
<evidence type="ECO:0000313" key="2">
    <source>
        <dbReference type="EMBL" id="TPE48788.1"/>
    </source>
</evidence>
<dbReference type="RefSeq" id="WP_140455218.1">
    <property type="nucleotide sequence ID" value="NZ_VFRP01000019.1"/>
</dbReference>
<reference evidence="2 3" key="1">
    <citation type="submission" date="2019-06" db="EMBL/GenBank/DDBJ databases">
        <title>A novel bacterium of genus Amaricoccus, isolated from marine sediment.</title>
        <authorList>
            <person name="Huang H."/>
            <person name="Mo K."/>
            <person name="Hu Y."/>
        </authorList>
    </citation>
    <scope>NUCLEOTIDE SEQUENCE [LARGE SCALE GENOMIC DNA]</scope>
    <source>
        <strain evidence="2 3">HB172011</strain>
    </source>
</reference>
<dbReference type="InterPro" id="IPR050126">
    <property type="entry name" value="Ap4A_hydrolase"/>
</dbReference>
<dbReference type="AlphaFoldDB" id="A0A501WHF5"/>
<dbReference type="InterPro" id="IPR004843">
    <property type="entry name" value="Calcineurin-like_PHP"/>
</dbReference>
<dbReference type="PANTHER" id="PTHR42850:SF4">
    <property type="entry name" value="ZINC-DEPENDENT ENDOPOLYPHOSPHATASE"/>
    <property type="match status" value="1"/>
</dbReference>
<sequence length="271" mass="30329">MSDLTAGHRIYAIGDIHGHLSLLDAMIARIRADLDRRPHPAPVVIFLGDFCDRGPDTRGVYRRLIELQRTGFPFRFLLGNHDSYIPAYLRDPEWYDRTYHWLNPAMGGDKTLASYGVTDASDLDPAATRAAFARALPAAHLRFIETCELWIRIGGYVFAHAGIRPGVPMARQDRDDLIWIRQGFLDYRKPFGFKVVHGHTIVPQVEHHPNRIAVDTGAFRTGNLSCVVLEGADVSLLRADGPFPWPEGSGLPAPSGLAALRNNLRTFWPSR</sequence>
<feature type="domain" description="Calcineurin-like phosphoesterase" evidence="1">
    <location>
        <begin position="9"/>
        <end position="210"/>
    </location>
</feature>
<proteinExistence type="predicted"/>
<dbReference type="PANTHER" id="PTHR42850">
    <property type="entry name" value="METALLOPHOSPHOESTERASE"/>
    <property type="match status" value="1"/>
</dbReference>
<dbReference type="Pfam" id="PF00149">
    <property type="entry name" value="Metallophos"/>
    <property type="match status" value="1"/>
</dbReference>
<dbReference type="SUPFAM" id="SSF56300">
    <property type="entry name" value="Metallo-dependent phosphatases"/>
    <property type="match status" value="1"/>
</dbReference>
<dbReference type="GO" id="GO:0110154">
    <property type="term" value="P:RNA decapping"/>
    <property type="evidence" value="ECO:0007669"/>
    <property type="project" value="TreeGrafter"/>
</dbReference>
<dbReference type="OrthoDB" id="9807890at2"/>
<evidence type="ECO:0000259" key="1">
    <source>
        <dbReference type="Pfam" id="PF00149"/>
    </source>
</evidence>
<dbReference type="InterPro" id="IPR029052">
    <property type="entry name" value="Metallo-depent_PP-like"/>
</dbReference>
<name>A0A501WHF5_9RHOB</name>
<accession>A0A501WHF5</accession>
<dbReference type="Gene3D" id="3.60.21.10">
    <property type="match status" value="1"/>
</dbReference>
<dbReference type="GO" id="GO:0016791">
    <property type="term" value="F:phosphatase activity"/>
    <property type="evidence" value="ECO:0007669"/>
    <property type="project" value="TreeGrafter"/>
</dbReference>
<comment type="caution">
    <text evidence="2">The sequence shown here is derived from an EMBL/GenBank/DDBJ whole genome shotgun (WGS) entry which is preliminary data.</text>
</comment>
<keyword evidence="3" id="KW-1185">Reference proteome</keyword>